<dbReference type="PROSITE" id="PS50003">
    <property type="entry name" value="PH_DOMAIN"/>
    <property type="match status" value="1"/>
</dbReference>
<dbReference type="SUPFAM" id="SSF50729">
    <property type="entry name" value="PH domain-like"/>
    <property type="match status" value="1"/>
</dbReference>
<dbReference type="OrthoDB" id="5869902at2759"/>
<dbReference type="Proteomes" id="UP000627253">
    <property type="component" value="Unassembled WGS sequence"/>
</dbReference>
<comment type="similarity">
    <text evidence="2">Belongs to the MELT/VEPH family.</text>
</comment>
<dbReference type="FunFam" id="2.30.29.30:FF:000138">
    <property type="entry name" value="Ventricular zone-expressed PH domain-containing protein-like 1"/>
    <property type="match status" value="1"/>
</dbReference>
<dbReference type="CDD" id="cd01264">
    <property type="entry name" value="PH_MELT_VEPH1"/>
    <property type="match status" value="1"/>
</dbReference>
<dbReference type="InterPro" id="IPR001849">
    <property type="entry name" value="PH_domain"/>
</dbReference>
<dbReference type="EMBL" id="WAAF01008951">
    <property type="protein sequence ID" value="NXX43699.1"/>
    <property type="molecule type" value="Genomic_DNA"/>
</dbReference>
<evidence type="ECO:0000313" key="8">
    <source>
        <dbReference type="Proteomes" id="UP000627253"/>
    </source>
</evidence>
<accession>A0A852J5H6</accession>
<feature type="non-terminal residue" evidence="7">
    <location>
        <position position="1"/>
    </location>
</feature>
<sequence length="530" mass="60458">QEQARRCLLYLVNQLANMDHSFHHLLLLEIKSLTDTFCSILGTQSRDIYRMSNSFTAIAKLLLRQLEHHSAAAAARMEKEAETGAPVPLEGFKAAVDESEEDEKLQIKRQAFEEKLNVDSSTPGSVRRYSLGQVSKEERKDLRFNRSKSLALHSLRTKALSSESGQEQQELPAELSFPDIYIDQESDKVPLGLDPAAMQLANPLVSHHGSHQPEAGDLDESPPEEALGGKQEAVRSSVEHQDELYLHLKENLGRVKSYVLELGRRIPIPEQCVIEDTVGSCVARLSFSCPLKGHYCLYSKSTFTLLSQQPPLWIHIMFLFQQSLLAEPLSTQSSSVQVLKALWEKTQLKGTHSFEAAMIQSTFPHQKDLDHLQMHLEEVRFFDLFGYSEAAGTWQCFMCNNPEKATVLNQEGQPLMEGKLKEKQVRWRFIKRWRTRYFTLAGNQLLFRRGKSKDDPDESPLELSKVQSVRVVAKKRRDRSLPRAFEIFTDSRSYVLKAKDQRDAQEWLQCLNVAVAQARERQSQEATTYL</sequence>
<feature type="region of interest" description="Disordered" evidence="5">
    <location>
        <begin position="206"/>
        <end position="233"/>
    </location>
</feature>
<keyword evidence="8" id="KW-1185">Reference proteome</keyword>
<dbReference type="InterPro" id="IPR039888">
    <property type="entry name" value="Melted-like"/>
</dbReference>
<proteinExistence type="inferred from homology"/>
<dbReference type="GO" id="GO:0009966">
    <property type="term" value="P:regulation of signal transduction"/>
    <property type="evidence" value="ECO:0007669"/>
    <property type="project" value="TreeGrafter"/>
</dbReference>
<evidence type="ECO:0000256" key="5">
    <source>
        <dbReference type="SAM" id="MobiDB-lite"/>
    </source>
</evidence>
<evidence type="ECO:0000313" key="7">
    <source>
        <dbReference type="EMBL" id="NXX43699.1"/>
    </source>
</evidence>
<evidence type="ECO:0000256" key="3">
    <source>
        <dbReference type="ARBA" id="ARBA00022475"/>
    </source>
</evidence>
<comment type="subcellular location">
    <subcellularLocation>
        <location evidence="1">Cell membrane</location>
        <topology evidence="1">Peripheral membrane protein</topology>
        <orientation evidence="1">Cytoplasmic side</orientation>
    </subcellularLocation>
</comment>
<dbReference type="SMART" id="SM00233">
    <property type="entry name" value="PH"/>
    <property type="match status" value="1"/>
</dbReference>
<dbReference type="AlphaFoldDB" id="A0A852J5H6"/>
<evidence type="ECO:0000256" key="1">
    <source>
        <dbReference type="ARBA" id="ARBA00004413"/>
    </source>
</evidence>
<reference evidence="7" key="1">
    <citation type="submission" date="2020-02" db="EMBL/GenBank/DDBJ databases">
        <title>Bird 10,000 Genomes (B10K) Project - Family phase.</title>
        <authorList>
            <person name="Zhang G."/>
        </authorList>
    </citation>
    <scope>NUCLEOTIDE SEQUENCE</scope>
    <source>
        <strain evidence="7">B10K-DU-002-37</strain>
        <tissue evidence="7">Muscle</tissue>
    </source>
</reference>
<comment type="caution">
    <text evidence="7">The sequence shown here is derived from an EMBL/GenBank/DDBJ whole genome shotgun (WGS) entry which is preliminary data.</text>
</comment>
<evidence type="ECO:0000256" key="4">
    <source>
        <dbReference type="ARBA" id="ARBA00023136"/>
    </source>
</evidence>
<dbReference type="PANTHER" id="PTHR21630:SF10">
    <property type="entry name" value="VENTRICULAR ZONE-EXPRESSED PH DOMAIN-CONTAINING PROTEIN HOMOLOG 1"/>
    <property type="match status" value="1"/>
</dbReference>
<evidence type="ECO:0000256" key="2">
    <source>
        <dbReference type="ARBA" id="ARBA00010187"/>
    </source>
</evidence>
<dbReference type="Pfam" id="PF00169">
    <property type="entry name" value="PH"/>
    <property type="match status" value="1"/>
</dbReference>
<organism evidence="7 8">
    <name type="scientific">Tricholaema leucomelas</name>
    <name type="common">pied barbet</name>
    <dbReference type="NCBI Taxonomy" id="240729"/>
    <lineage>
        <taxon>Eukaryota</taxon>
        <taxon>Metazoa</taxon>
        <taxon>Chordata</taxon>
        <taxon>Craniata</taxon>
        <taxon>Vertebrata</taxon>
        <taxon>Euteleostomi</taxon>
        <taxon>Archelosauria</taxon>
        <taxon>Archosauria</taxon>
        <taxon>Dinosauria</taxon>
        <taxon>Saurischia</taxon>
        <taxon>Theropoda</taxon>
        <taxon>Coelurosauria</taxon>
        <taxon>Aves</taxon>
        <taxon>Neognathae</taxon>
        <taxon>Neoaves</taxon>
        <taxon>Telluraves</taxon>
        <taxon>Coraciimorphae</taxon>
        <taxon>Piciformes</taxon>
        <taxon>Lybiidae</taxon>
        <taxon>Tricholaema lacrymosa</taxon>
    </lineage>
</organism>
<dbReference type="GO" id="GO:0010314">
    <property type="term" value="F:phosphatidylinositol-5-phosphate binding"/>
    <property type="evidence" value="ECO:0007669"/>
    <property type="project" value="TreeGrafter"/>
</dbReference>
<gene>
    <name evidence="7" type="primary">Veph1</name>
    <name evidence="7" type="ORF">TRILEU_R02332</name>
</gene>
<evidence type="ECO:0000259" key="6">
    <source>
        <dbReference type="PROSITE" id="PS50003"/>
    </source>
</evidence>
<dbReference type="InterPro" id="IPR011993">
    <property type="entry name" value="PH-like_dom_sf"/>
</dbReference>
<feature type="non-terminal residue" evidence="7">
    <location>
        <position position="530"/>
    </location>
</feature>
<feature type="domain" description="PH" evidence="6">
    <location>
        <begin position="413"/>
        <end position="516"/>
    </location>
</feature>
<name>A0A852J5H6_9PICI</name>
<keyword evidence="3" id="KW-1003">Cell membrane</keyword>
<protein>
    <submittedName>
        <fullName evidence="7">MELT protein</fullName>
    </submittedName>
</protein>
<dbReference type="Gene3D" id="2.30.29.30">
    <property type="entry name" value="Pleckstrin-homology domain (PH domain)/Phosphotyrosine-binding domain (PTB)"/>
    <property type="match status" value="1"/>
</dbReference>
<keyword evidence="4" id="KW-0472">Membrane</keyword>
<dbReference type="GO" id="GO:0005886">
    <property type="term" value="C:plasma membrane"/>
    <property type="evidence" value="ECO:0007669"/>
    <property type="project" value="UniProtKB-SubCell"/>
</dbReference>
<dbReference type="PANTHER" id="PTHR21630">
    <property type="entry name" value="VEPH-A/MELTED"/>
    <property type="match status" value="1"/>
</dbReference>